<dbReference type="Proteomes" id="UP001604277">
    <property type="component" value="Unassembled WGS sequence"/>
</dbReference>
<proteinExistence type="predicted"/>
<keyword evidence="2" id="KW-1185">Reference proteome</keyword>
<protein>
    <submittedName>
        <fullName evidence="1">Patellin-3-like</fullName>
    </submittedName>
</protein>
<gene>
    <name evidence="1" type="ORF">Fot_36719</name>
</gene>
<evidence type="ECO:0000313" key="2">
    <source>
        <dbReference type="Proteomes" id="UP001604277"/>
    </source>
</evidence>
<comment type="caution">
    <text evidence="1">The sequence shown here is derived from an EMBL/GenBank/DDBJ whole genome shotgun (WGS) entry which is preliminary data.</text>
</comment>
<accession>A0ABD1SQ80</accession>
<name>A0ABD1SQ80_9LAMI</name>
<organism evidence="1 2">
    <name type="scientific">Forsythia ovata</name>
    <dbReference type="NCBI Taxonomy" id="205694"/>
    <lineage>
        <taxon>Eukaryota</taxon>
        <taxon>Viridiplantae</taxon>
        <taxon>Streptophyta</taxon>
        <taxon>Embryophyta</taxon>
        <taxon>Tracheophyta</taxon>
        <taxon>Spermatophyta</taxon>
        <taxon>Magnoliopsida</taxon>
        <taxon>eudicotyledons</taxon>
        <taxon>Gunneridae</taxon>
        <taxon>Pentapetalae</taxon>
        <taxon>asterids</taxon>
        <taxon>lamiids</taxon>
        <taxon>Lamiales</taxon>
        <taxon>Oleaceae</taxon>
        <taxon>Forsythieae</taxon>
        <taxon>Forsythia</taxon>
    </lineage>
</organism>
<evidence type="ECO:0000313" key="1">
    <source>
        <dbReference type="EMBL" id="KAL2502871.1"/>
    </source>
</evidence>
<dbReference type="AlphaFoldDB" id="A0ABD1SQ80"/>
<reference evidence="2" key="1">
    <citation type="submission" date="2024-07" db="EMBL/GenBank/DDBJ databases">
        <title>Two chromosome-level genome assemblies of Korean endemic species Abeliophyllum distichum and Forsythia ovata (Oleaceae).</title>
        <authorList>
            <person name="Jang H."/>
        </authorList>
    </citation>
    <scope>NUCLEOTIDE SEQUENCE [LARGE SCALE GENOMIC DNA]</scope>
</reference>
<dbReference type="EMBL" id="JBFOLJ010000010">
    <property type="protein sequence ID" value="KAL2502871.1"/>
    <property type="molecule type" value="Genomic_DNA"/>
</dbReference>
<sequence>MSIIYKCNKYYHSKECIVHDCYLGKALKRGKIGQVVAGIEEVVVTDVPKAKKPTENEVPPQLEAECEVEKAEKPAAEEVEGGVVEENKIIESSSFKEESNKVDDLIDPQKKA</sequence>